<gene>
    <name evidence="1" type="ORF">J1N35_038658</name>
</gene>
<name>A0A9D3UN57_9ROSI</name>
<protein>
    <submittedName>
        <fullName evidence="1">Uncharacterized protein</fullName>
    </submittedName>
</protein>
<organism evidence="1 2">
    <name type="scientific">Gossypium stocksii</name>
    <dbReference type="NCBI Taxonomy" id="47602"/>
    <lineage>
        <taxon>Eukaryota</taxon>
        <taxon>Viridiplantae</taxon>
        <taxon>Streptophyta</taxon>
        <taxon>Embryophyta</taxon>
        <taxon>Tracheophyta</taxon>
        <taxon>Spermatophyta</taxon>
        <taxon>Magnoliopsida</taxon>
        <taxon>eudicotyledons</taxon>
        <taxon>Gunneridae</taxon>
        <taxon>Pentapetalae</taxon>
        <taxon>rosids</taxon>
        <taxon>malvids</taxon>
        <taxon>Malvales</taxon>
        <taxon>Malvaceae</taxon>
        <taxon>Malvoideae</taxon>
        <taxon>Gossypium</taxon>
    </lineage>
</organism>
<accession>A0A9D3UN57</accession>
<evidence type="ECO:0000313" key="2">
    <source>
        <dbReference type="Proteomes" id="UP000828251"/>
    </source>
</evidence>
<reference evidence="1 2" key="1">
    <citation type="journal article" date="2021" name="Plant Biotechnol. J.">
        <title>Multi-omics assisted identification of the key and species-specific regulatory components of drought-tolerant mechanisms in Gossypium stocksii.</title>
        <authorList>
            <person name="Yu D."/>
            <person name="Ke L."/>
            <person name="Zhang D."/>
            <person name="Wu Y."/>
            <person name="Sun Y."/>
            <person name="Mei J."/>
            <person name="Sun J."/>
            <person name="Sun Y."/>
        </authorList>
    </citation>
    <scope>NUCLEOTIDE SEQUENCE [LARGE SCALE GENOMIC DNA]</scope>
    <source>
        <strain evidence="2">cv. E1</strain>
        <tissue evidence="1">Leaf</tissue>
    </source>
</reference>
<dbReference type="Proteomes" id="UP000828251">
    <property type="component" value="Unassembled WGS sequence"/>
</dbReference>
<evidence type="ECO:0000313" key="1">
    <source>
        <dbReference type="EMBL" id="KAH1047874.1"/>
    </source>
</evidence>
<keyword evidence="2" id="KW-1185">Reference proteome</keyword>
<comment type="caution">
    <text evidence="1">The sequence shown here is derived from an EMBL/GenBank/DDBJ whole genome shotgun (WGS) entry which is preliminary data.</text>
</comment>
<dbReference type="EMBL" id="JAIQCV010000011">
    <property type="protein sequence ID" value="KAH1047874.1"/>
    <property type="molecule type" value="Genomic_DNA"/>
</dbReference>
<sequence length="180" mass="20696">MIGSAHFRRHRWNKNTLSYCQLLLDPTITVVIEEEAKLRALDSKIEVIGEVSTSTGPSLMTKRRTCYVMAKEFVNIVIAKEKEKSKVAIVEKANKKQKLIKETSDNSSDECKPIKNSSFDEDAPLKNVIASKVRTKHPKISIFTEQRNKKMKQACVPNLLADVARKKKKKNWFRRGIKYF</sequence>
<dbReference type="AlphaFoldDB" id="A0A9D3UN57"/>
<proteinExistence type="predicted"/>